<reference evidence="2" key="1">
    <citation type="journal article" date="2022" name="Mol. Ecol. Resour.">
        <title>The genomes of chicory, endive, great burdock and yacon provide insights into Asteraceae palaeo-polyploidization history and plant inulin production.</title>
        <authorList>
            <person name="Fan W."/>
            <person name="Wang S."/>
            <person name="Wang H."/>
            <person name="Wang A."/>
            <person name="Jiang F."/>
            <person name="Liu H."/>
            <person name="Zhao H."/>
            <person name="Xu D."/>
            <person name="Zhang Y."/>
        </authorList>
    </citation>
    <scope>NUCLEOTIDE SEQUENCE [LARGE SCALE GENOMIC DNA]</scope>
    <source>
        <strain evidence="2">cv. Punajuju</strain>
    </source>
</reference>
<gene>
    <name evidence="1" type="ORF">L2E82_17045</name>
</gene>
<comment type="caution">
    <text evidence="1">The sequence shown here is derived from an EMBL/GenBank/DDBJ whole genome shotgun (WGS) entry which is preliminary data.</text>
</comment>
<organism evidence="1 2">
    <name type="scientific">Cichorium intybus</name>
    <name type="common">Chicory</name>
    <dbReference type="NCBI Taxonomy" id="13427"/>
    <lineage>
        <taxon>Eukaryota</taxon>
        <taxon>Viridiplantae</taxon>
        <taxon>Streptophyta</taxon>
        <taxon>Embryophyta</taxon>
        <taxon>Tracheophyta</taxon>
        <taxon>Spermatophyta</taxon>
        <taxon>Magnoliopsida</taxon>
        <taxon>eudicotyledons</taxon>
        <taxon>Gunneridae</taxon>
        <taxon>Pentapetalae</taxon>
        <taxon>asterids</taxon>
        <taxon>campanulids</taxon>
        <taxon>Asterales</taxon>
        <taxon>Asteraceae</taxon>
        <taxon>Cichorioideae</taxon>
        <taxon>Cichorieae</taxon>
        <taxon>Cichoriinae</taxon>
        <taxon>Cichorium</taxon>
    </lineage>
</organism>
<evidence type="ECO:0000313" key="1">
    <source>
        <dbReference type="EMBL" id="KAI3766964.1"/>
    </source>
</evidence>
<protein>
    <submittedName>
        <fullName evidence="1">Uncharacterized protein</fullName>
    </submittedName>
</protein>
<keyword evidence="2" id="KW-1185">Reference proteome</keyword>
<name>A0ACB9F6V3_CICIN</name>
<proteinExistence type="predicted"/>
<sequence length="238" mass="27649">MYFGDCFSGSISGDAFRLHPKFMIPSEVSKEHHPRLMDLKMQKNGDSVPLLLDVVEGFLEFENQSQGRDSGRRSVINSWGWWKVWGFETANSRKQSFCTTFLEKLCWKNLGMSFEFVECGPISKAATYNLLQARVDVVLFEIIFPLMCFNENDQKLWEEDPHEYVRKHYGELEILLVIIMKIWDWDKEDELQMQNITPSSCASLATLKIETIVSNGETIMLEELSDVDEIIQEHMPFT</sequence>
<accession>A0ACB9F6V3</accession>
<reference evidence="1 2" key="2">
    <citation type="journal article" date="2022" name="Mol. Ecol. Resour.">
        <title>The genomes of chicory, endive, great burdock and yacon provide insights into Asteraceae paleo-polyploidization history and plant inulin production.</title>
        <authorList>
            <person name="Fan W."/>
            <person name="Wang S."/>
            <person name="Wang H."/>
            <person name="Wang A."/>
            <person name="Jiang F."/>
            <person name="Liu H."/>
            <person name="Zhao H."/>
            <person name="Xu D."/>
            <person name="Zhang Y."/>
        </authorList>
    </citation>
    <scope>NUCLEOTIDE SEQUENCE [LARGE SCALE GENOMIC DNA]</scope>
    <source>
        <strain evidence="2">cv. Punajuju</strain>
        <tissue evidence="1">Leaves</tissue>
    </source>
</reference>
<dbReference type="Proteomes" id="UP001055811">
    <property type="component" value="Linkage Group LG03"/>
</dbReference>
<evidence type="ECO:0000313" key="2">
    <source>
        <dbReference type="Proteomes" id="UP001055811"/>
    </source>
</evidence>
<dbReference type="EMBL" id="CM042011">
    <property type="protein sequence ID" value="KAI3766964.1"/>
    <property type="molecule type" value="Genomic_DNA"/>
</dbReference>